<dbReference type="PROSITE" id="PS50090">
    <property type="entry name" value="MYB_LIKE"/>
    <property type="match status" value="1"/>
</dbReference>
<dbReference type="InterPro" id="IPR009057">
    <property type="entry name" value="Homeodomain-like_sf"/>
</dbReference>
<accession>A0A8S0V900</accession>
<dbReference type="Proteomes" id="UP000594638">
    <property type="component" value="Unassembled WGS sequence"/>
</dbReference>
<name>A0A8S0V900_OLEEU</name>
<evidence type="ECO:0000313" key="3">
    <source>
        <dbReference type="EMBL" id="CAA3029962.1"/>
    </source>
</evidence>
<organism evidence="3 4">
    <name type="scientific">Olea europaea subsp. europaea</name>
    <dbReference type="NCBI Taxonomy" id="158383"/>
    <lineage>
        <taxon>Eukaryota</taxon>
        <taxon>Viridiplantae</taxon>
        <taxon>Streptophyta</taxon>
        <taxon>Embryophyta</taxon>
        <taxon>Tracheophyta</taxon>
        <taxon>Spermatophyta</taxon>
        <taxon>Magnoliopsida</taxon>
        <taxon>eudicotyledons</taxon>
        <taxon>Gunneridae</taxon>
        <taxon>Pentapetalae</taxon>
        <taxon>asterids</taxon>
        <taxon>lamiids</taxon>
        <taxon>Lamiales</taxon>
        <taxon>Oleaceae</taxon>
        <taxon>Oleeae</taxon>
        <taxon>Olea</taxon>
    </lineage>
</organism>
<dbReference type="AlphaFoldDB" id="A0A8S0V900"/>
<feature type="domain" description="Myb-like" evidence="2">
    <location>
        <begin position="200"/>
        <end position="253"/>
    </location>
</feature>
<feature type="compositionally biased region" description="Basic and acidic residues" evidence="1">
    <location>
        <begin position="66"/>
        <end position="75"/>
    </location>
</feature>
<gene>
    <name evidence="3" type="ORF">OLEA9_A006106</name>
</gene>
<dbReference type="InterPro" id="IPR001005">
    <property type="entry name" value="SANT/Myb"/>
</dbReference>
<proteinExistence type="predicted"/>
<dbReference type="GO" id="GO:0003677">
    <property type="term" value="F:DNA binding"/>
    <property type="evidence" value="ECO:0007669"/>
    <property type="project" value="UniProtKB-KW"/>
</dbReference>
<sequence length="285" mass="33025">MRGGKEIEKEIKSKTIGKDHKDGYTENKGRKEDRKEIGTCSEIHEVNALEKQDILTEETVDAEGNAVEKKKKENPTEDLSDIEQEGNVHIMDKTRDNELENGNKGKKKKPKLVENGLDSTKANKSNKKETMRKIIWDEIRGSHVKKMRLWKQLSLSRVSAEKRSKHGMLRDNICWMEISDKLSTRNQANCCMKWYNQLTSPILAEGMWADFDDYRLFGVLFNLDSTYIEDVDWDNMLDDRSGDLCRKRWNQMVLHIGKHGTKSFAEQVEVLAQHYCPHRSKRGPG</sequence>
<dbReference type="SUPFAM" id="SSF46689">
    <property type="entry name" value="Homeodomain-like"/>
    <property type="match status" value="1"/>
</dbReference>
<comment type="caution">
    <text evidence="3">The sequence shown here is derived from an EMBL/GenBank/DDBJ whole genome shotgun (WGS) entry which is preliminary data.</text>
</comment>
<feature type="region of interest" description="Disordered" evidence="1">
    <location>
        <begin position="50"/>
        <end position="126"/>
    </location>
</feature>
<evidence type="ECO:0000313" key="4">
    <source>
        <dbReference type="Proteomes" id="UP000594638"/>
    </source>
</evidence>
<dbReference type="PANTHER" id="PTHR47430:SF4">
    <property type="entry name" value="GB|AAC33480.1"/>
    <property type="match status" value="1"/>
</dbReference>
<keyword evidence="4" id="KW-1185">Reference proteome</keyword>
<evidence type="ECO:0000259" key="2">
    <source>
        <dbReference type="PROSITE" id="PS50090"/>
    </source>
</evidence>
<dbReference type="Gramene" id="OE9A006106T1">
    <property type="protein sequence ID" value="OE9A006106C1"/>
    <property type="gene ID" value="OE9A006106"/>
</dbReference>
<dbReference type="OrthoDB" id="39591at2759"/>
<dbReference type="EMBL" id="CACTIH010009342">
    <property type="protein sequence ID" value="CAA3029962.1"/>
    <property type="molecule type" value="Genomic_DNA"/>
</dbReference>
<feature type="compositionally biased region" description="Basic and acidic residues" evidence="1">
    <location>
        <begin position="90"/>
        <end position="103"/>
    </location>
</feature>
<dbReference type="PANTHER" id="PTHR47430">
    <property type="entry name" value="GB|AAC33480.1"/>
    <property type="match status" value="1"/>
</dbReference>
<feature type="region of interest" description="Disordered" evidence="1">
    <location>
        <begin position="1"/>
        <end position="38"/>
    </location>
</feature>
<keyword evidence="3" id="KW-0238">DNA-binding</keyword>
<protein>
    <submittedName>
        <fullName evidence="3">DNA-binding REB1-like</fullName>
    </submittedName>
</protein>
<evidence type="ECO:0000256" key="1">
    <source>
        <dbReference type="SAM" id="MobiDB-lite"/>
    </source>
</evidence>
<reference evidence="3 4" key="1">
    <citation type="submission" date="2019-12" db="EMBL/GenBank/DDBJ databases">
        <authorList>
            <person name="Alioto T."/>
            <person name="Alioto T."/>
            <person name="Gomez Garrido J."/>
        </authorList>
    </citation>
    <scope>NUCLEOTIDE SEQUENCE [LARGE SCALE GENOMIC DNA]</scope>
</reference>